<proteinExistence type="predicted"/>
<sequence length="411" mass="43978">MSAGTLTLNNNSASVAGTDTTFTTELAAGDFIVVVVGGVPYTLPVLEVNSNTRLTLVSNYTGPRATGAAWSAVPRVALNMVTAALVTQSAEALRGLNYDKQNWQQVFSGTGTITVKLPDQSTFTGPSWKYLADNMATKVDGVVPKAQGGTGLSSPFGAGSGSFCEGNDVRLNTIGGKSGGQITSPFGKVNALPGSFDSLYAGNRNYGLYQEQMNVLGAGHLYPHMSFKMYWPGHYGGVFTWSAWANDMNPEYVLSWTTEVGTTPHMWRFNGTNGNATASGNWINGGSTVKIKEKVEDIQNPRETMRIIRACTWRLKTKNADGRFGIGVLAEGLYEAYPEAKVTAGDIELRDGTVVKDALSVQAGDSGVLAAVHHATIISLMDENEAQQEEINQLKADMEALKKIVEQLTAR</sequence>
<feature type="domain" description="Peptidase S74" evidence="2">
    <location>
        <begin position="287"/>
        <end position="391"/>
    </location>
</feature>
<organism evidence="3 4">
    <name type="scientific">Citrobacter braakii</name>
    <dbReference type="NCBI Taxonomy" id="57706"/>
    <lineage>
        <taxon>Bacteria</taxon>
        <taxon>Pseudomonadati</taxon>
        <taxon>Pseudomonadota</taxon>
        <taxon>Gammaproteobacteria</taxon>
        <taxon>Enterobacterales</taxon>
        <taxon>Enterobacteriaceae</taxon>
        <taxon>Citrobacter</taxon>
        <taxon>Citrobacter freundii complex</taxon>
    </lineage>
</organism>
<feature type="coiled-coil region" evidence="1">
    <location>
        <begin position="377"/>
        <end position="411"/>
    </location>
</feature>
<dbReference type="EMBL" id="JACXSK010000002">
    <property type="protein sequence ID" value="MBD3122491.1"/>
    <property type="molecule type" value="Genomic_DNA"/>
</dbReference>
<accession>A0A8I0G3Z7</accession>
<reference evidence="3" key="1">
    <citation type="submission" date="2020-09" db="EMBL/GenBank/DDBJ databases">
        <title>Characterization of IncC plasmids in Enterobacterales of food-producing animals originating from China.</title>
        <authorList>
            <person name="Zhang Y."/>
            <person name="Lei C.-W."/>
        </authorList>
    </citation>
    <scope>NUCLEOTIDE SEQUENCE</scope>
    <source>
        <strain evidence="3">CC1</strain>
    </source>
</reference>
<name>A0A8I0G3Z7_CITBR</name>
<protein>
    <submittedName>
        <fullName evidence="3">Tail fiber domain-containing protein</fullName>
    </submittedName>
</protein>
<comment type="caution">
    <text evidence="3">The sequence shown here is derived from an EMBL/GenBank/DDBJ whole genome shotgun (WGS) entry which is preliminary data.</text>
</comment>
<dbReference type="PROSITE" id="PS51688">
    <property type="entry name" value="ICA"/>
    <property type="match status" value="1"/>
</dbReference>
<evidence type="ECO:0000256" key="1">
    <source>
        <dbReference type="SAM" id="Coils"/>
    </source>
</evidence>
<evidence type="ECO:0000259" key="2">
    <source>
        <dbReference type="PROSITE" id="PS51688"/>
    </source>
</evidence>
<keyword evidence="1" id="KW-0175">Coiled coil</keyword>
<dbReference type="AlphaFoldDB" id="A0A8I0G3Z7"/>
<evidence type="ECO:0000313" key="3">
    <source>
        <dbReference type="EMBL" id="MBD3122491.1"/>
    </source>
</evidence>
<dbReference type="InterPro" id="IPR030392">
    <property type="entry name" value="S74_ICA"/>
</dbReference>
<dbReference type="RefSeq" id="WP_191027911.1">
    <property type="nucleotide sequence ID" value="NZ_JACXSK010000002.1"/>
</dbReference>
<gene>
    <name evidence="3" type="ORF">ID160_07390</name>
</gene>
<dbReference type="Proteomes" id="UP000605024">
    <property type="component" value="Unassembled WGS sequence"/>
</dbReference>
<evidence type="ECO:0000313" key="4">
    <source>
        <dbReference type="Proteomes" id="UP000605024"/>
    </source>
</evidence>